<gene>
    <name evidence="2" type="ORF">SLEP1_g30623</name>
</gene>
<feature type="region of interest" description="Disordered" evidence="1">
    <location>
        <begin position="82"/>
        <end position="117"/>
    </location>
</feature>
<protein>
    <submittedName>
        <fullName evidence="2">Uncharacterized protein</fullName>
    </submittedName>
</protein>
<feature type="compositionally biased region" description="Basic residues" evidence="1">
    <location>
        <begin position="82"/>
        <end position="93"/>
    </location>
</feature>
<comment type="caution">
    <text evidence="2">The sequence shown here is derived from an EMBL/GenBank/DDBJ whole genome shotgun (WGS) entry which is preliminary data.</text>
</comment>
<feature type="compositionally biased region" description="Polar residues" evidence="1">
    <location>
        <begin position="101"/>
        <end position="117"/>
    </location>
</feature>
<name>A0AAV5K872_9ROSI</name>
<dbReference type="Proteomes" id="UP001054252">
    <property type="component" value="Unassembled WGS sequence"/>
</dbReference>
<dbReference type="PANTHER" id="PTHR31973:SF197">
    <property type="entry name" value="SWIM-TYPE DOMAIN-CONTAINING PROTEIN"/>
    <property type="match status" value="1"/>
</dbReference>
<accession>A0AAV5K872</accession>
<evidence type="ECO:0000256" key="1">
    <source>
        <dbReference type="SAM" id="MobiDB-lite"/>
    </source>
</evidence>
<dbReference type="EMBL" id="BPVZ01000055">
    <property type="protein sequence ID" value="GKV20507.1"/>
    <property type="molecule type" value="Genomic_DNA"/>
</dbReference>
<dbReference type="AlphaFoldDB" id="A0AAV5K872"/>
<evidence type="ECO:0000313" key="3">
    <source>
        <dbReference type="Proteomes" id="UP001054252"/>
    </source>
</evidence>
<reference evidence="2 3" key="1">
    <citation type="journal article" date="2021" name="Commun. Biol.">
        <title>The genome of Shorea leprosula (Dipterocarpaceae) highlights the ecological relevance of drought in aseasonal tropical rainforests.</title>
        <authorList>
            <person name="Ng K.K.S."/>
            <person name="Kobayashi M.J."/>
            <person name="Fawcett J.A."/>
            <person name="Hatakeyama M."/>
            <person name="Paape T."/>
            <person name="Ng C.H."/>
            <person name="Ang C.C."/>
            <person name="Tnah L.H."/>
            <person name="Lee C.T."/>
            <person name="Nishiyama T."/>
            <person name="Sese J."/>
            <person name="O'Brien M.J."/>
            <person name="Copetti D."/>
            <person name="Mohd Noor M.I."/>
            <person name="Ong R.C."/>
            <person name="Putra M."/>
            <person name="Sireger I.Z."/>
            <person name="Indrioko S."/>
            <person name="Kosugi Y."/>
            <person name="Izuno A."/>
            <person name="Isagi Y."/>
            <person name="Lee S.L."/>
            <person name="Shimizu K.K."/>
        </authorList>
    </citation>
    <scope>NUCLEOTIDE SEQUENCE [LARGE SCALE GENOMIC DNA]</scope>
    <source>
        <strain evidence="2">214</strain>
    </source>
</reference>
<evidence type="ECO:0000313" key="2">
    <source>
        <dbReference type="EMBL" id="GKV20507.1"/>
    </source>
</evidence>
<dbReference type="PANTHER" id="PTHR31973">
    <property type="entry name" value="POLYPROTEIN, PUTATIVE-RELATED"/>
    <property type="match status" value="1"/>
</dbReference>
<sequence length="400" mass="44966">MKVRFIYAVVNKGNGVGVDGNNNERPLEVDRGNVTIERQGLHKDNFNNSHKEFNSKYESLSDEDLGSPTGTNDEEYLTHLHTTRALRKKRRARSGVEEGLTFNTQAGTTPASKQPSIDEATTATKQLNVDVAIEPVSKKKGRPRNIPLEQLSTKGRAKYKKTLAVIRRYKTLNIKPRIGGPFVFQGMYVCLKVLTDGWKNGSKPLIGVDGCFLKGVCKGILLATIGRDENEQMYPMAWAVVDFIKNLALGITGKWSMELEKAEFSLGNVINVVVSQVMLLLRERNLQLIWDIPEEIKTLAVYGWVAIHVHPSMKQISDGLTIVHTEFKMVCPGEGLPPELVGDMCHSSRWITQEGLRLSMCRKILKLMNGEVQYIRESERCYFLIILELPIPPRQSESVD</sequence>
<proteinExistence type="predicted"/>
<organism evidence="2 3">
    <name type="scientific">Rubroshorea leprosula</name>
    <dbReference type="NCBI Taxonomy" id="152421"/>
    <lineage>
        <taxon>Eukaryota</taxon>
        <taxon>Viridiplantae</taxon>
        <taxon>Streptophyta</taxon>
        <taxon>Embryophyta</taxon>
        <taxon>Tracheophyta</taxon>
        <taxon>Spermatophyta</taxon>
        <taxon>Magnoliopsida</taxon>
        <taxon>eudicotyledons</taxon>
        <taxon>Gunneridae</taxon>
        <taxon>Pentapetalae</taxon>
        <taxon>rosids</taxon>
        <taxon>malvids</taxon>
        <taxon>Malvales</taxon>
        <taxon>Dipterocarpaceae</taxon>
        <taxon>Rubroshorea</taxon>
    </lineage>
</organism>
<keyword evidence="3" id="KW-1185">Reference proteome</keyword>